<evidence type="ECO:0000259" key="7">
    <source>
        <dbReference type="Pfam" id="PF04024"/>
    </source>
</evidence>
<evidence type="ECO:0000256" key="2">
    <source>
        <dbReference type="ARBA" id="ARBA00022475"/>
    </source>
</evidence>
<dbReference type="AlphaFoldDB" id="A0A2A9FDV6"/>
<evidence type="ECO:0000313" key="9">
    <source>
        <dbReference type="Proteomes" id="UP000243542"/>
    </source>
</evidence>
<evidence type="ECO:0000313" key="8">
    <source>
        <dbReference type="EMBL" id="PFG48966.1"/>
    </source>
</evidence>
<evidence type="ECO:0000256" key="5">
    <source>
        <dbReference type="ARBA" id="ARBA00023136"/>
    </source>
</evidence>
<dbReference type="Proteomes" id="UP000243542">
    <property type="component" value="Unassembled WGS sequence"/>
</dbReference>
<proteinExistence type="predicted"/>
<comment type="subcellular location">
    <subcellularLocation>
        <location evidence="1">Cell membrane</location>
        <topology evidence="1">Single-pass membrane protein</topology>
    </subcellularLocation>
</comment>
<reference evidence="8 9" key="1">
    <citation type="submission" date="2017-10" db="EMBL/GenBank/DDBJ databases">
        <title>Sequencing the genomes of 1000 actinobacteria strains.</title>
        <authorList>
            <person name="Klenk H.-P."/>
        </authorList>
    </citation>
    <scope>NUCLEOTIDE SEQUENCE [LARGE SCALE GENOMIC DNA]</scope>
    <source>
        <strain evidence="8 9">DSM 46092</strain>
    </source>
</reference>
<evidence type="ECO:0000256" key="1">
    <source>
        <dbReference type="ARBA" id="ARBA00004162"/>
    </source>
</evidence>
<dbReference type="InterPro" id="IPR052027">
    <property type="entry name" value="PspC"/>
</dbReference>
<dbReference type="GO" id="GO:0005886">
    <property type="term" value="C:plasma membrane"/>
    <property type="evidence" value="ECO:0007669"/>
    <property type="project" value="UniProtKB-SubCell"/>
</dbReference>
<keyword evidence="9" id="KW-1185">Reference proteome</keyword>
<gene>
    <name evidence="8" type="ORF">ATK36_4085</name>
</gene>
<accession>A0A2A9FDV6</accession>
<dbReference type="InterPro" id="IPR007168">
    <property type="entry name" value="Phageshock_PspC_N"/>
</dbReference>
<feature type="transmembrane region" description="Helical" evidence="6">
    <location>
        <begin position="57"/>
        <end position="80"/>
    </location>
</feature>
<evidence type="ECO:0000256" key="6">
    <source>
        <dbReference type="SAM" id="Phobius"/>
    </source>
</evidence>
<protein>
    <submittedName>
        <fullName evidence="8">Phage shock protein C (PspC) family protein</fullName>
    </submittedName>
</protein>
<organism evidence="8 9">
    <name type="scientific">Amycolatopsis sulphurea</name>
    <dbReference type="NCBI Taxonomy" id="76022"/>
    <lineage>
        <taxon>Bacteria</taxon>
        <taxon>Bacillati</taxon>
        <taxon>Actinomycetota</taxon>
        <taxon>Actinomycetes</taxon>
        <taxon>Pseudonocardiales</taxon>
        <taxon>Pseudonocardiaceae</taxon>
        <taxon>Amycolatopsis</taxon>
    </lineage>
</organism>
<evidence type="ECO:0000256" key="3">
    <source>
        <dbReference type="ARBA" id="ARBA00022692"/>
    </source>
</evidence>
<keyword evidence="3 6" id="KW-0812">Transmembrane</keyword>
<feature type="domain" description="Phage shock protein PspC N-terminal" evidence="7">
    <location>
        <begin position="26"/>
        <end position="83"/>
    </location>
</feature>
<keyword evidence="4 6" id="KW-1133">Transmembrane helix</keyword>
<name>A0A2A9FDV6_9PSEU</name>
<evidence type="ECO:0000256" key="4">
    <source>
        <dbReference type="ARBA" id="ARBA00022989"/>
    </source>
</evidence>
<keyword evidence="5 6" id="KW-0472">Membrane</keyword>
<dbReference type="EMBL" id="PDJK01000002">
    <property type="protein sequence ID" value="PFG48966.1"/>
    <property type="molecule type" value="Genomic_DNA"/>
</dbReference>
<comment type="caution">
    <text evidence="8">The sequence shown here is derived from an EMBL/GenBank/DDBJ whole genome shotgun (WGS) entry which is preliminary data.</text>
</comment>
<dbReference type="PANTHER" id="PTHR33885:SF3">
    <property type="entry name" value="PHAGE SHOCK PROTEIN C"/>
    <property type="match status" value="1"/>
</dbReference>
<dbReference type="PANTHER" id="PTHR33885">
    <property type="entry name" value="PHAGE SHOCK PROTEIN C"/>
    <property type="match status" value="1"/>
</dbReference>
<keyword evidence="2" id="KW-1003">Cell membrane</keyword>
<sequence>MCRGARCRSIIGMTNPTETIDQPQTKKLHRSRTDRMIAGVCGGWADYLGVDPAMVRIAAVAATALTAGLMIPVYLAAVLLTPAA</sequence>
<dbReference type="Pfam" id="PF04024">
    <property type="entry name" value="PspC"/>
    <property type="match status" value="1"/>
</dbReference>